<organism evidence="1 2">
    <name type="scientific">Hoyosella subflava (strain DSM 45089 / JCM 17490 / NBRC 109087 / DQS3-9A1)</name>
    <name type="common">Amycolicicoccus subflavus</name>
    <dbReference type="NCBI Taxonomy" id="443218"/>
    <lineage>
        <taxon>Bacteria</taxon>
        <taxon>Bacillati</taxon>
        <taxon>Actinomycetota</taxon>
        <taxon>Actinomycetes</taxon>
        <taxon>Mycobacteriales</taxon>
        <taxon>Hoyosellaceae</taxon>
        <taxon>Hoyosella</taxon>
    </lineage>
</organism>
<accession>F6ELN8</accession>
<name>F6ELN8_HOYSD</name>
<dbReference type="EMBL" id="CP002786">
    <property type="protein sequence ID" value="AEF41486.1"/>
    <property type="molecule type" value="Genomic_DNA"/>
</dbReference>
<dbReference type="eggNOG" id="ENOG50314RP">
    <property type="taxonomic scope" value="Bacteria"/>
</dbReference>
<proteinExistence type="predicted"/>
<evidence type="ECO:0000313" key="1">
    <source>
        <dbReference type="EMBL" id="AEF41486.1"/>
    </source>
</evidence>
<evidence type="ECO:0000313" key="2">
    <source>
        <dbReference type="Proteomes" id="UP000009235"/>
    </source>
</evidence>
<keyword evidence="2" id="KW-1185">Reference proteome</keyword>
<protein>
    <submittedName>
        <fullName evidence="1">Uncharacterized protein</fullName>
    </submittedName>
</protein>
<dbReference type="KEGG" id="asd:AS9A_3039"/>
<sequence length="373" mass="40867">MSRGIPRSPASGLSFRHTSTKTLFAADGYRHDEAMGSLHNGSLQWPISVQLDTIAAMLNFEIHNHPVYQGIEIQYFDDAKHGTGVLVMMSRTADKKVDVYQQAGLTVDRTGYGIGAGLGEWTVADIEPAVLEVSDAGVHADIALRDTMGRLVEIFVDDRDGTPRRPAEFLAPVGAGVEQPTALMLVWMRKFDLVRRTTVDPVVRIAGTAATIGRLPGARLHHRHLIKYAADLWIVNVNPPDGDGRLAAGNPDDAQAHLHLSPEPPGPGLLVPGEMRQGTWSVSIGDRADVIAGEWTCTGAEVSTLTFTVTRGWRPRRLPPLIRVVTTLLPVFRRWPTTYLWEARADLRGVPAVHAKWRRTTSSGDSLYSRVTS</sequence>
<dbReference type="HOGENOM" id="CLU_741122_0_0_11"/>
<dbReference type="Proteomes" id="UP000009235">
    <property type="component" value="Chromosome"/>
</dbReference>
<gene>
    <name evidence="1" type="ordered locus">AS9A_3039</name>
</gene>
<reference evidence="1 2" key="1">
    <citation type="journal article" date="2011" name="J. Bacteriol.">
        <title>Complete genome sequence of Amycolicicoccus subflavus DQS3-9A1T, an actinomycete isolated from crude oil-polluted soil.</title>
        <authorList>
            <person name="Cai M."/>
            <person name="Chen W.M."/>
            <person name="Nie Y."/>
            <person name="Chi C.Q."/>
            <person name="Wang Y.N."/>
            <person name="Tang Y.Q."/>
            <person name="Li G.Y."/>
            <person name="Wu X.L."/>
        </authorList>
    </citation>
    <scope>NUCLEOTIDE SEQUENCE [LARGE SCALE GENOMIC DNA]</scope>
    <source>
        <strain evidence="2">DSM 45089 / DQS3-9A1</strain>
    </source>
</reference>
<dbReference type="STRING" id="443218.AS9A_3039"/>
<dbReference type="AlphaFoldDB" id="F6ELN8"/>